<dbReference type="GO" id="GO:0003723">
    <property type="term" value="F:RNA binding"/>
    <property type="evidence" value="ECO:0007669"/>
    <property type="project" value="InterPro"/>
</dbReference>
<keyword evidence="2" id="KW-0812">Transmembrane</keyword>
<dbReference type="EMBL" id="BDGG01000004">
    <property type="protein sequence ID" value="GAU98716.1"/>
    <property type="molecule type" value="Genomic_DNA"/>
</dbReference>
<keyword evidence="2" id="KW-1133">Transmembrane helix</keyword>
<evidence type="ECO:0000259" key="3">
    <source>
        <dbReference type="SMART" id="SM00360"/>
    </source>
</evidence>
<proteinExistence type="predicted"/>
<sequence>MSVTEGEEEGELEERCSSQHAEAQREMHNPVDGQDSVYVGEIRDGTGHARIKHLFLRYGPRRVYVRKSSYHTNSEFAHITFGSARAAAAAYAELQNEEMDKRRLFLSLSTKKNELLTDANHMGRFDVMLKGLPARYIRAEIIAKLERKLPKQVGLRSVLLVMSVATWTISFFVDLSVTCPSFTVKMLKSFWSVGPSNGAICGQVSLLASMFLMAVMVF</sequence>
<reference evidence="4 5" key="1">
    <citation type="journal article" date="2016" name="Nat. Commun.">
        <title>Extremotolerant tardigrade genome and improved radiotolerance of human cultured cells by tardigrade-unique protein.</title>
        <authorList>
            <person name="Hashimoto T."/>
            <person name="Horikawa D.D."/>
            <person name="Saito Y."/>
            <person name="Kuwahara H."/>
            <person name="Kozuka-Hata H."/>
            <person name="Shin-I T."/>
            <person name="Minakuchi Y."/>
            <person name="Ohishi K."/>
            <person name="Motoyama A."/>
            <person name="Aizu T."/>
            <person name="Enomoto A."/>
            <person name="Kondo K."/>
            <person name="Tanaka S."/>
            <person name="Hara Y."/>
            <person name="Koshikawa S."/>
            <person name="Sagara H."/>
            <person name="Miura T."/>
            <person name="Yokobori S."/>
            <person name="Miyagawa K."/>
            <person name="Suzuki Y."/>
            <person name="Kubo T."/>
            <person name="Oyama M."/>
            <person name="Kohara Y."/>
            <person name="Fujiyama A."/>
            <person name="Arakawa K."/>
            <person name="Katayama T."/>
            <person name="Toyoda A."/>
            <person name="Kunieda T."/>
        </authorList>
    </citation>
    <scope>NUCLEOTIDE SEQUENCE [LARGE SCALE GENOMIC DNA]</scope>
    <source>
        <strain evidence="4 5">YOKOZUNA-1</strain>
    </source>
</reference>
<evidence type="ECO:0000256" key="2">
    <source>
        <dbReference type="SAM" id="Phobius"/>
    </source>
</evidence>
<dbReference type="Proteomes" id="UP000186922">
    <property type="component" value="Unassembled WGS sequence"/>
</dbReference>
<keyword evidence="2" id="KW-0472">Membrane</keyword>
<dbReference type="Gene3D" id="3.30.70.330">
    <property type="match status" value="1"/>
</dbReference>
<dbReference type="SUPFAM" id="SSF54928">
    <property type="entry name" value="RNA-binding domain, RBD"/>
    <property type="match status" value="1"/>
</dbReference>
<dbReference type="SMART" id="SM00360">
    <property type="entry name" value="RRM"/>
    <property type="match status" value="1"/>
</dbReference>
<evidence type="ECO:0000256" key="1">
    <source>
        <dbReference type="SAM" id="MobiDB-lite"/>
    </source>
</evidence>
<keyword evidence="5" id="KW-1185">Reference proteome</keyword>
<feature type="domain" description="RRM" evidence="3">
    <location>
        <begin position="36"/>
        <end position="107"/>
    </location>
</feature>
<dbReference type="InterPro" id="IPR000504">
    <property type="entry name" value="RRM_dom"/>
</dbReference>
<feature type="region of interest" description="Disordered" evidence="1">
    <location>
        <begin position="1"/>
        <end position="38"/>
    </location>
</feature>
<dbReference type="InterPro" id="IPR012677">
    <property type="entry name" value="Nucleotide-bd_a/b_plait_sf"/>
</dbReference>
<organism evidence="4 5">
    <name type="scientific">Ramazzottius varieornatus</name>
    <name type="common">Water bear</name>
    <name type="synonym">Tardigrade</name>
    <dbReference type="NCBI Taxonomy" id="947166"/>
    <lineage>
        <taxon>Eukaryota</taxon>
        <taxon>Metazoa</taxon>
        <taxon>Ecdysozoa</taxon>
        <taxon>Tardigrada</taxon>
        <taxon>Eutardigrada</taxon>
        <taxon>Parachela</taxon>
        <taxon>Hypsibioidea</taxon>
        <taxon>Ramazzottiidae</taxon>
        <taxon>Ramazzottius</taxon>
    </lineage>
</organism>
<dbReference type="AlphaFoldDB" id="A0A1D1VAQ1"/>
<feature type="compositionally biased region" description="Basic and acidic residues" evidence="1">
    <location>
        <begin position="13"/>
        <end position="29"/>
    </location>
</feature>
<dbReference type="InterPro" id="IPR035979">
    <property type="entry name" value="RBD_domain_sf"/>
</dbReference>
<protein>
    <recommendedName>
        <fullName evidence="3">RRM domain-containing protein</fullName>
    </recommendedName>
</protein>
<evidence type="ECO:0000313" key="4">
    <source>
        <dbReference type="EMBL" id="GAU98716.1"/>
    </source>
</evidence>
<feature type="compositionally biased region" description="Acidic residues" evidence="1">
    <location>
        <begin position="1"/>
        <end position="12"/>
    </location>
</feature>
<gene>
    <name evidence="4" type="primary">RvY_09827-1</name>
    <name evidence="4" type="synonym">RvY_09827.1</name>
    <name evidence="4" type="ORF">RvY_09827</name>
</gene>
<comment type="caution">
    <text evidence="4">The sequence shown here is derived from an EMBL/GenBank/DDBJ whole genome shotgun (WGS) entry which is preliminary data.</text>
</comment>
<accession>A0A1D1VAQ1</accession>
<name>A0A1D1VAQ1_RAMVA</name>
<evidence type="ECO:0000313" key="5">
    <source>
        <dbReference type="Proteomes" id="UP000186922"/>
    </source>
</evidence>
<feature type="transmembrane region" description="Helical" evidence="2">
    <location>
        <begin position="193"/>
        <end position="217"/>
    </location>
</feature>
<feature type="transmembrane region" description="Helical" evidence="2">
    <location>
        <begin position="153"/>
        <end position="173"/>
    </location>
</feature>